<dbReference type="InterPro" id="IPR013320">
    <property type="entry name" value="ConA-like_dom_sf"/>
</dbReference>
<evidence type="ECO:0000313" key="4">
    <source>
        <dbReference type="EMBL" id="MBR7826789.1"/>
    </source>
</evidence>
<keyword evidence="2" id="KW-0119">Carbohydrate metabolism</keyword>
<dbReference type="PANTHER" id="PTHR34002:SF9">
    <property type="entry name" value="XYLOGLUCAN-SPECIFIC ENDO-BETA-1,4-GLUCANASE A"/>
    <property type="match status" value="1"/>
</dbReference>
<dbReference type="GO" id="GO:0000272">
    <property type="term" value="P:polysaccharide catabolic process"/>
    <property type="evidence" value="ECO:0007669"/>
    <property type="project" value="UniProtKB-KW"/>
</dbReference>
<proteinExistence type="inferred from homology"/>
<comment type="caution">
    <text evidence="4">The sequence shown here is derived from an EMBL/GenBank/DDBJ whole genome shotgun (WGS) entry which is preliminary data.</text>
</comment>
<dbReference type="InterPro" id="IPR002594">
    <property type="entry name" value="GH12"/>
</dbReference>
<dbReference type="Gene3D" id="2.60.120.180">
    <property type="match status" value="1"/>
</dbReference>
<reference evidence="4" key="1">
    <citation type="submission" date="2021-04" db="EMBL/GenBank/DDBJ databases">
        <title>Genome based classification of Actinospica acidithermotolerans sp. nov., an actinobacterium isolated from an Indonesian hot spring.</title>
        <authorList>
            <person name="Kusuma A.B."/>
            <person name="Putra K.E."/>
            <person name="Nafisah S."/>
            <person name="Loh J."/>
            <person name="Nouioui I."/>
            <person name="Goodfellow M."/>
        </authorList>
    </citation>
    <scope>NUCLEOTIDE SEQUENCE</scope>
    <source>
        <strain evidence="4">MGRD01-02</strain>
    </source>
</reference>
<keyword evidence="2" id="KW-0378">Hydrolase</keyword>
<sequence length="236" mass="25091">MTRTHKKLLRLAVAGLFAGTATAVAIGPAQAASCTTSAQYGSCTSGSYTIYNDEWGSGHGSQTLWVNSYSNWGVYSTQPSTSGVKAYPNASISVGKSLNSLSTVSSSFNETVPSSGNFESAYDIWLNSSSYEVMIWTNTVGNVSPAGSSIGDLTIDGNTWNVYVGSNGSNPVYSFWRTSSESSGTVNILDLLKWMENTKGYFSNPTLSTVQYGFEISGTGNVQEDFTINSYSTSIS</sequence>
<dbReference type="PANTHER" id="PTHR34002">
    <property type="entry name" value="BLR1656 PROTEIN"/>
    <property type="match status" value="1"/>
</dbReference>
<evidence type="ECO:0000256" key="2">
    <source>
        <dbReference type="RuleBase" id="RU361163"/>
    </source>
</evidence>
<dbReference type="GO" id="GO:0008810">
    <property type="term" value="F:cellulase activity"/>
    <property type="evidence" value="ECO:0007669"/>
    <property type="project" value="InterPro"/>
</dbReference>
<organism evidence="4 5">
    <name type="scientific">Actinospica acidithermotolerans</name>
    <dbReference type="NCBI Taxonomy" id="2828514"/>
    <lineage>
        <taxon>Bacteria</taxon>
        <taxon>Bacillati</taxon>
        <taxon>Actinomycetota</taxon>
        <taxon>Actinomycetes</taxon>
        <taxon>Catenulisporales</taxon>
        <taxon>Actinospicaceae</taxon>
        <taxon>Actinospica</taxon>
    </lineage>
</organism>
<dbReference type="EMBL" id="JAGSOH010000022">
    <property type="protein sequence ID" value="MBR7826789.1"/>
    <property type="molecule type" value="Genomic_DNA"/>
</dbReference>
<evidence type="ECO:0000256" key="3">
    <source>
        <dbReference type="SAM" id="SignalP"/>
    </source>
</evidence>
<dbReference type="InterPro" id="IPR013319">
    <property type="entry name" value="GH11/12"/>
</dbReference>
<evidence type="ECO:0008006" key="6">
    <source>
        <dbReference type="Google" id="ProtNLM"/>
    </source>
</evidence>
<dbReference type="Pfam" id="PF01670">
    <property type="entry name" value="Glyco_hydro_12"/>
    <property type="match status" value="1"/>
</dbReference>
<dbReference type="Proteomes" id="UP000676325">
    <property type="component" value="Unassembled WGS sequence"/>
</dbReference>
<dbReference type="SUPFAM" id="SSF49899">
    <property type="entry name" value="Concanavalin A-like lectins/glucanases"/>
    <property type="match status" value="1"/>
</dbReference>
<keyword evidence="5" id="KW-1185">Reference proteome</keyword>
<protein>
    <recommendedName>
        <fullName evidence="6">Glycosyl hydrolase family 12</fullName>
    </recommendedName>
</protein>
<keyword evidence="2" id="KW-0624">Polysaccharide degradation</keyword>
<dbReference type="AlphaFoldDB" id="A0A941EFK2"/>
<comment type="similarity">
    <text evidence="1 2">Belongs to the glycosyl hydrolase 12 (cellulase H) family.</text>
</comment>
<feature type="chain" id="PRO_5037763261" description="Glycosyl hydrolase family 12" evidence="3">
    <location>
        <begin position="32"/>
        <end position="236"/>
    </location>
</feature>
<keyword evidence="3" id="KW-0732">Signal</keyword>
<name>A0A941EFK2_9ACTN</name>
<gene>
    <name evidence="4" type="ORF">KDK95_10785</name>
</gene>
<evidence type="ECO:0000313" key="5">
    <source>
        <dbReference type="Proteomes" id="UP000676325"/>
    </source>
</evidence>
<keyword evidence="2" id="KW-0326">Glycosidase</keyword>
<accession>A0A941EFK2</accession>
<dbReference type="RefSeq" id="WP_212517932.1">
    <property type="nucleotide sequence ID" value="NZ_JAGSOH010000022.1"/>
</dbReference>
<evidence type="ECO:0000256" key="1">
    <source>
        <dbReference type="ARBA" id="ARBA00005519"/>
    </source>
</evidence>
<feature type="signal peptide" evidence="3">
    <location>
        <begin position="1"/>
        <end position="31"/>
    </location>
</feature>